<organism evidence="1">
    <name type="scientific">Tanacetum cinerariifolium</name>
    <name type="common">Dalmatian daisy</name>
    <name type="synonym">Chrysanthemum cinerariifolium</name>
    <dbReference type="NCBI Taxonomy" id="118510"/>
    <lineage>
        <taxon>Eukaryota</taxon>
        <taxon>Viridiplantae</taxon>
        <taxon>Streptophyta</taxon>
        <taxon>Embryophyta</taxon>
        <taxon>Tracheophyta</taxon>
        <taxon>Spermatophyta</taxon>
        <taxon>Magnoliopsida</taxon>
        <taxon>eudicotyledons</taxon>
        <taxon>Gunneridae</taxon>
        <taxon>Pentapetalae</taxon>
        <taxon>asterids</taxon>
        <taxon>campanulids</taxon>
        <taxon>Asterales</taxon>
        <taxon>Asteraceae</taxon>
        <taxon>Asteroideae</taxon>
        <taxon>Anthemideae</taxon>
        <taxon>Anthemidinae</taxon>
        <taxon>Tanacetum</taxon>
    </lineage>
</organism>
<reference evidence="1" key="1">
    <citation type="journal article" date="2019" name="Sci. Rep.">
        <title>Draft genome of Tanacetum cinerariifolium, the natural source of mosquito coil.</title>
        <authorList>
            <person name="Yamashiro T."/>
            <person name="Shiraishi A."/>
            <person name="Satake H."/>
            <person name="Nakayama K."/>
        </authorList>
    </citation>
    <scope>NUCLEOTIDE SEQUENCE</scope>
</reference>
<comment type="caution">
    <text evidence="1">The sequence shown here is derived from an EMBL/GenBank/DDBJ whole genome shotgun (WGS) entry which is preliminary data.</text>
</comment>
<gene>
    <name evidence="1" type="ORF">Tci_024103</name>
</gene>
<accession>A0A6L2KVV2</accession>
<name>A0A6L2KVV2_TANCI</name>
<evidence type="ECO:0000313" key="1">
    <source>
        <dbReference type="EMBL" id="GEU52125.1"/>
    </source>
</evidence>
<protein>
    <submittedName>
        <fullName evidence="1">Uncharacterized protein</fullName>
    </submittedName>
</protein>
<dbReference type="EMBL" id="BKCJ010002968">
    <property type="protein sequence ID" value="GEU52125.1"/>
    <property type="molecule type" value="Genomic_DNA"/>
</dbReference>
<proteinExistence type="predicted"/>
<dbReference type="AlphaFoldDB" id="A0A6L2KVV2"/>
<sequence length="79" mass="8360">MTFLFEAPIKKPCASKCLGLVAATLMLLRTKCYGHMEIDPYTKEELGKAAAAASIIAVSVVEMGVMAVDAVVVEAVEVD</sequence>